<sequence length="212" mass="21476">MKQRWMTLTVTALAALALAGCSGTASSSAPGTTSAVAPGVPASAPPPTGPSATSWALDPAGAAGRIEAAGLQVLTAEGTAEHFHAHLDVVVHGKPVTVPGGIGVTLGPDGKPNGISPLHTHDTSGIIHIEAPTAGQRYTLGQLLQEWGMLGGTGCIGPDCSSEADKWTVYVNGKIKTWDVTGVALAAHDRIALVYGKEPAFIDPNYTFPAGL</sequence>
<reference evidence="3" key="1">
    <citation type="submission" date="2009-01" db="EMBL/GenBank/DDBJ databases">
        <title>Complete sequence of plasmid2 of Arthrobacter chlorophenolicus A6.</title>
        <authorList>
            <consortium name="US DOE Joint Genome Institute"/>
            <person name="Lucas S."/>
            <person name="Copeland A."/>
            <person name="Lapidus A."/>
            <person name="Glavina del Rio T."/>
            <person name="Tice H."/>
            <person name="Bruce D."/>
            <person name="Goodwin L."/>
            <person name="Pitluck S."/>
            <person name="Goltsman E."/>
            <person name="Clum A."/>
            <person name="Larimer F."/>
            <person name="Land M."/>
            <person name="Hauser L."/>
            <person name="Kyrpides N."/>
            <person name="Mikhailova N."/>
            <person name="Jansson J."/>
            <person name="Richardson P."/>
        </authorList>
    </citation>
    <scope>NUCLEOTIDE SEQUENCE [LARGE SCALE GENOMIC DNA]</scope>
    <source>
        <strain evidence="3">A6</strain>
        <plasmid evidence="3">pACHL02</plasmid>
    </source>
</reference>
<dbReference type="EMBL" id="CP001343">
    <property type="protein sequence ID" value="ACL42464.1"/>
    <property type="molecule type" value="Genomic_DNA"/>
</dbReference>
<name>B8HJ66_PSECP</name>
<keyword evidence="3" id="KW-0614">Plasmid</keyword>
<accession>B8HJ66</accession>
<geneLocation type="plasmid" evidence="3 4">
    <name>pACHL02</name>
</geneLocation>
<protein>
    <recommendedName>
        <fullName evidence="5">Lipoprotein</fullName>
    </recommendedName>
</protein>
<evidence type="ECO:0000256" key="1">
    <source>
        <dbReference type="SAM" id="MobiDB-lite"/>
    </source>
</evidence>
<dbReference type="HOGENOM" id="CLU_101753_0_0_11"/>
<dbReference type="KEGG" id="ach:Achl_4513"/>
<keyword evidence="4" id="KW-1185">Reference proteome</keyword>
<dbReference type="AlphaFoldDB" id="B8HJ66"/>
<dbReference type="OrthoDB" id="8988083at2"/>
<organism evidence="3 4">
    <name type="scientific">Pseudarthrobacter chlorophenolicus (strain ATCC 700700 / DSM 12829 / CIP 107037 / JCM 12360 / KCTC 9906 / NCIMB 13794 / A6)</name>
    <name type="common">Arthrobacter chlorophenolicus</name>
    <dbReference type="NCBI Taxonomy" id="452863"/>
    <lineage>
        <taxon>Bacteria</taxon>
        <taxon>Bacillati</taxon>
        <taxon>Actinomycetota</taxon>
        <taxon>Actinomycetes</taxon>
        <taxon>Micrococcales</taxon>
        <taxon>Micrococcaceae</taxon>
        <taxon>Pseudarthrobacter</taxon>
    </lineage>
</organism>
<proteinExistence type="predicted"/>
<feature type="signal peptide" evidence="2">
    <location>
        <begin position="1"/>
        <end position="27"/>
    </location>
</feature>
<feature type="region of interest" description="Disordered" evidence="1">
    <location>
        <begin position="27"/>
        <end position="53"/>
    </location>
</feature>
<keyword evidence="2" id="KW-0732">Signal</keyword>
<feature type="chain" id="PRO_5002870843" description="Lipoprotein" evidence="2">
    <location>
        <begin position="28"/>
        <end position="212"/>
    </location>
</feature>
<evidence type="ECO:0000313" key="4">
    <source>
        <dbReference type="Proteomes" id="UP000002505"/>
    </source>
</evidence>
<dbReference type="eggNOG" id="ENOG5032TTR">
    <property type="taxonomic scope" value="Bacteria"/>
</dbReference>
<dbReference type="PROSITE" id="PS51257">
    <property type="entry name" value="PROKAR_LIPOPROTEIN"/>
    <property type="match status" value="1"/>
</dbReference>
<evidence type="ECO:0008006" key="5">
    <source>
        <dbReference type="Google" id="ProtNLM"/>
    </source>
</evidence>
<evidence type="ECO:0000256" key="2">
    <source>
        <dbReference type="SAM" id="SignalP"/>
    </source>
</evidence>
<dbReference type="Proteomes" id="UP000002505">
    <property type="component" value="Plasmid pACHL02"/>
</dbReference>
<gene>
    <name evidence="3" type="ordered locus">Achl_4513</name>
</gene>
<feature type="compositionally biased region" description="Low complexity" evidence="1">
    <location>
        <begin position="27"/>
        <end position="42"/>
    </location>
</feature>
<evidence type="ECO:0000313" key="3">
    <source>
        <dbReference type="EMBL" id="ACL42464.1"/>
    </source>
</evidence>